<comment type="caution">
    <text evidence="2">The sequence shown here is derived from an EMBL/GenBank/DDBJ whole genome shotgun (WGS) entry which is preliminary data.</text>
</comment>
<keyword evidence="3" id="KW-1185">Reference proteome</keyword>
<sequence>MSVPVTLESDHKAKALESEIRKLKLELLKQELDDKLLTLRAYLHNKKLNKTTTTSQPATVVHPEDKSYYLGSVLFAKVAGNVQVWQLVLVVLIFWMLLVVTIGYLRRFVIYKREKYKKELLLKLKRQEKLKCQNGQNLLSKDKNFSQVGEEKSEMSTKQSGLNNPMLFSNPSFNDTAEQSYGPFRRELMLYTIDENESWSLTSIAEIFDSDESDIGFGPQLTFSIVYSHLSVFRSKSDFEKLVFY</sequence>
<protein>
    <submittedName>
        <fullName evidence="2">Uncharacterized protein</fullName>
    </submittedName>
</protein>
<evidence type="ECO:0000313" key="2">
    <source>
        <dbReference type="EMBL" id="RNA17479.1"/>
    </source>
</evidence>
<keyword evidence="1" id="KW-0812">Transmembrane</keyword>
<evidence type="ECO:0000313" key="3">
    <source>
        <dbReference type="Proteomes" id="UP000276133"/>
    </source>
</evidence>
<dbReference type="OrthoDB" id="10648307at2759"/>
<name>A0A3M7R1Y4_BRAPC</name>
<feature type="transmembrane region" description="Helical" evidence="1">
    <location>
        <begin position="84"/>
        <end position="105"/>
    </location>
</feature>
<evidence type="ECO:0000256" key="1">
    <source>
        <dbReference type="SAM" id="Phobius"/>
    </source>
</evidence>
<dbReference type="AlphaFoldDB" id="A0A3M7R1Y4"/>
<accession>A0A3M7R1Y4</accession>
<proteinExistence type="predicted"/>
<organism evidence="2 3">
    <name type="scientific">Brachionus plicatilis</name>
    <name type="common">Marine rotifer</name>
    <name type="synonym">Brachionus muelleri</name>
    <dbReference type="NCBI Taxonomy" id="10195"/>
    <lineage>
        <taxon>Eukaryota</taxon>
        <taxon>Metazoa</taxon>
        <taxon>Spiralia</taxon>
        <taxon>Gnathifera</taxon>
        <taxon>Rotifera</taxon>
        <taxon>Eurotatoria</taxon>
        <taxon>Monogononta</taxon>
        <taxon>Pseudotrocha</taxon>
        <taxon>Ploima</taxon>
        <taxon>Brachionidae</taxon>
        <taxon>Brachionus</taxon>
    </lineage>
</organism>
<dbReference type="Proteomes" id="UP000276133">
    <property type="component" value="Unassembled WGS sequence"/>
</dbReference>
<dbReference type="EMBL" id="REGN01004445">
    <property type="protein sequence ID" value="RNA17479.1"/>
    <property type="molecule type" value="Genomic_DNA"/>
</dbReference>
<keyword evidence="1" id="KW-1133">Transmembrane helix</keyword>
<gene>
    <name evidence="2" type="ORF">BpHYR1_024368</name>
</gene>
<keyword evidence="1" id="KW-0472">Membrane</keyword>
<reference evidence="2 3" key="1">
    <citation type="journal article" date="2018" name="Sci. Rep.">
        <title>Genomic signatures of local adaptation to the degree of environmental predictability in rotifers.</title>
        <authorList>
            <person name="Franch-Gras L."/>
            <person name="Hahn C."/>
            <person name="Garcia-Roger E.M."/>
            <person name="Carmona M.J."/>
            <person name="Serra M."/>
            <person name="Gomez A."/>
        </authorList>
    </citation>
    <scope>NUCLEOTIDE SEQUENCE [LARGE SCALE GENOMIC DNA]</scope>
    <source>
        <strain evidence="2">HYR1</strain>
    </source>
</reference>